<reference evidence="1 2" key="1">
    <citation type="submission" date="2018-03" db="EMBL/GenBank/DDBJ databases">
        <title>Genomic Encyclopedia of Archaeal and Bacterial Type Strains, Phase II (KMG-II): from individual species to whole genera.</title>
        <authorList>
            <person name="Goeker M."/>
        </authorList>
    </citation>
    <scope>NUCLEOTIDE SEQUENCE [LARGE SCALE GENOMIC DNA]</scope>
    <source>
        <strain evidence="1 2">DSM 27929</strain>
    </source>
</reference>
<keyword evidence="2" id="KW-1185">Reference proteome</keyword>
<organism evidence="1 2">
    <name type="scientific">Mongoliibacter ruber</name>
    <dbReference type="NCBI Taxonomy" id="1750599"/>
    <lineage>
        <taxon>Bacteria</taxon>
        <taxon>Pseudomonadati</taxon>
        <taxon>Bacteroidota</taxon>
        <taxon>Cytophagia</taxon>
        <taxon>Cytophagales</taxon>
        <taxon>Cyclobacteriaceae</taxon>
        <taxon>Mongoliibacter</taxon>
    </lineage>
</organism>
<dbReference type="Pfam" id="PF10677">
    <property type="entry name" value="DUF2490"/>
    <property type="match status" value="1"/>
</dbReference>
<name>A0A2T0WV25_9BACT</name>
<gene>
    <name evidence="1" type="ORF">CLW00_101196</name>
</gene>
<evidence type="ECO:0000313" key="1">
    <source>
        <dbReference type="EMBL" id="PRY90535.1"/>
    </source>
</evidence>
<dbReference type="Proteomes" id="UP000238157">
    <property type="component" value="Unassembled WGS sequence"/>
</dbReference>
<dbReference type="InterPro" id="IPR019619">
    <property type="entry name" value="DUF2490"/>
</dbReference>
<evidence type="ECO:0000313" key="2">
    <source>
        <dbReference type="Proteomes" id="UP000238157"/>
    </source>
</evidence>
<accession>A0A2T0WV25</accession>
<dbReference type="RefSeq" id="WP_106131775.1">
    <property type="nucleotide sequence ID" value="NZ_PVTR01000001.1"/>
</dbReference>
<protein>
    <submittedName>
        <fullName evidence="1">Uncharacterized protein DUF2490</fullName>
    </submittedName>
</protein>
<proteinExistence type="predicted"/>
<dbReference type="EMBL" id="PVTR01000001">
    <property type="protein sequence ID" value="PRY90535.1"/>
    <property type="molecule type" value="Genomic_DNA"/>
</dbReference>
<dbReference type="AlphaFoldDB" id="A0A2T0WV25"/>
<sequence length="253" mass="29769">MKITSSYFFLLIFLYPFILSGQDLRIADYNTISWNAFTINHKVSEHWSTHGEFQWRRSEFLAEPQQNLYRFGVNYKVNDLVVFRIGAAYADTYPYGKVPLQAAAKLFPEYRTFQMLQISNPIDQFIISHRFMLEQRWLGQYMDPMKSKADSFIFLNRIRYMARLEYPLEKLSTATVVPYFAAYDEIMIGFGKNIGQNIFDQNRFGFLAGIDLQRNLRIEAGYLSQTLLFSRLVDGKQILQYNRGLIVNTNFKL</sequence>
<dbReference type="OrthoDB" id="1118734at2"/>
<comment type="caution">
    <text evidence="1">The sequence shown here is derived from an EMBL/GenBank/DDBJ whole genome shotgun (WGS) entry which is preliminary data.</text>
</comment>